<dbReference type="HAMAP" id="MF_01458">
    <property type="entry name" value="FtsH"/>
    <property type="match status" value="1"/>
</dbReference>
<dbReference type="PROSITE" id="PS00674">
    <property type="entry name" value="AAA"/>
    <property type="match status" value="1"/>
</dbReference>
<keyword evidence="18" id="KW-0131">Cell cycle</keyword>
<dbReference type="FunFam" id="1.10.8.60:FF:000001">
    <property type="entry name" value="ATP-dependent zinc metalloprotease FtsH"/>
    <property type="match status" value="1"/>
</dbReference>
<evidence type="ECO:0000256" key="4">
    <source>
        <dbReference type="ARBA" id="ARBA00022670"/>
    </source>
</evidence>
<dbReference type="AlphaFoldDB" id="A0A2M6WAH7"/>
<dbReference type="FunFam" id="3.40.50.300:FF:000001">
    <property type="entry name" value="ATP-dependent zinc metalloprotease FtsH"/>
    <property type="match status" value="1"/>
</dbReference>
<comment type="similarity">
    <text evidence="14">In the central section; belongs to the AAA ATPase family.</text>
</comment>
<evidence type="ECO:0000256" key="5">
    <source>
        <dbReference type="ARBA" id="ARBA00022692"/>
    </source>
</evidence>
<accession>A0A2M6WAH7</accession>
<evidence type="ECO:0000256" key="1">
    <source>
        <dbReference type="ARBA" id="ARBA00001947"/>
    </source>
</evidence>
<dbReference type="InterPro" id="IPR041569">
    <property type="entry name" value="AAA_lid_3"/>
</dbReference>
<evidence type="ECO:0000256" key="12">
    <source>
        <dbReference type="ARBA" id="ARBA00023049"/>
    </source>
</evidence>
<dbReference type="Proteomes" id="UP000231464">
    <property type="component" value="Unassembled WGS sequence"/>
</dbReference>
<evidence type="ECO:0000313" key="18">
    <source>
        <dbReference type="EMBL" id="PIT89764.1"/>
    </source>
</evidence>
<dbReference type="GO" id="GO:0006508">
    <property type="term" value="P:proteolysis"/>
    <property type="evidence" value="ECO:0007669"/>
    <property type="project" value="UniProtKB-KW"/>
</dbReference>
<evidence type="ECO:0000256" key="16">
    <source>
        <dbReference type="SAM" id="Phobius"/>
    </source>
</evidence>
<evidence type="ECO:0000256" key="10">
    <source>
        <dbReference type="ARBA" id="ARBA00022840"/>
    </source>
</evidence>
<dbReference type="EMBL" id="PFBP01000036">
    <property type="protein sequence ID" value="PIT89764.1"/>
    <property type="molecule type" value="Genomic_DNA"/>
</dbReference>
<keyword evidence="13 16" id="KW-0472">Membrane</keyword>
<dbReference type="PANTHER" id="PTHR23076:SF97">
    <property type="entry name" value="ATP-DEPENDENT ZINC METALLOPROTEASE YME1L1"/>
    <property type="match status" value="1"/>
</dbReference>
<comment type="subcellular location">
    <subcellularLocation>
        <location evidence="2">Membrane</location>
    </subcellularLocation>
</comment>
<dbReference type="GO" id="GO:0016887">
    <property type="term" value="F:ATP hydrolysis activity"/>
    <property type="evidence" value="ECO:0007669"/>
    <property type="project" value="InterPro"/>
</dbReference>
<organism evidence="18 19">
    <name type="scientific">Candidatus Kuenenbacteria bacterium CG10_big_fil_rev_8_21_14_0_10_36_11</name>
    <dbReference type="NCBI Taxonomy" id="1974618"/>
    <lineage>
        <taxon>Bacteria</taxon>
        <taxon>Candidatus Kueneniibacteriota</taxon>
    </lineage>
</organism>
<evidence type="ECO:0000256" key="3">
    <source>
        <dbReference type="ARBA" id="ARBA00010044"/>
    </source>
</evidence>
<keyword evidence="9" id="KW-0862">Zinc</keyword>
<dbReference type="Pfam" id="PF00004">
    <property type="entry name" value="AAA"/>
    <property type="match status" value="1"/>
</dbReference>
<keyword evidence="5 16" id="KW-0812">Transmembrane</keyword>
<dbReference type="CDD" id="cd19501">
    <property type="entry name" value="RecA-like_FtsH"/>
    <property type="match status" value="1"/>
</dbReference>
<keyword evidence="8" id="KW-0378">Hydrolase</keyword>
<evidence type="ECO:0000256" key="15">
    <source>
        <dbReference type="RuleBase" id="RU003651"/>
    </source>
</evidence>
<dbReference type="InterPro" id="IPR037219">
    <property type="entry name" value="Peptidase_M41-like"/>
</dbReference>
<keyword evidence="10 15" id="KW-0067">ATP-binding</keyword>
<dbReference type="GO" id="GO:0004222">
    <property type="term" value="F:metalloendopeptidase activity"/>
    <property type="evidence" value="ECO:0007669"/>
    <property type="project" value="InterPro"/>
</dbReference>
<dbReference type="GO" id="GO:0046872">
    <property type="term" value="F:metal ion binding"/>
    <property type="evidence" value="ECO:0007669"/>
    <property type="project" value="UniProtKB-KW"/>
</dbReference>
<evidence type="ECO:0000313" key="19">
    <source>
        <dbReference type="Proteomes" id="UP000231464"/>
    </source>
</evidence>
<feature type="transmembrane region" description="Helical" evidence="16">
    <location>
        <begin position="7"/>
        <end position="24"/>
    </location>
</feature>
<evidence type="ECO:0000256" key="8">
    <source>
        <dbReference type="ARBA" id="ARBA00022801"/>
    </source>
</evidence>
<dbReference type="SMART" id="SM00382">
    <property type="entry name" value="AAA"/>
    <property type="match status" value="1"/>
</dbReference>
<evidence type="ECO:0000256" key="7">
    <source>
        <dbReference type="ARBA" id="ARBA00022741"/>
    </source>
</evidence>
<keyword evidence="6" id="KW-0479">Metal-binding</keyword>
<evidence type="ECO:0000256" key="6">
    <source>
        <dbReference type="ARBA" id="ARBA00022723"/>
    </source>
</evidence>
<proteinExistence type="inferred from homology"/>
<protein>
    <submittedName>
        <fullName evidence="18">Cell division protein FtsH</fullName>
    </submittedName>
</protein>
<comment type="caution">
    <text evidence="18">The sequence shown here is derived from an EMBL/GenBank/DDBJ whole genome shotgun (WGS) entry which is preliminary data.</text>
</comment>
<dbReference type="GO" id="GO:0004176">
    <property type="term" value="F:ATP-dependent peptidase activity"/>
    <property type="evidence" value="ECO:0007669"/>
    <property type="project" value="InterPro"/>
</dbReference>
<evidence type="ECO:0000256" key="14">
    <source>
        <dbReference type="ARBA" id="ARBA00061570"/>
    </source>
</evidence>
<keyword evidence="12" id="KW-0482">Metalloprotease</keyword>
<dbReference type="InterPro" id="IPR003960">
    <property type="entry name" value="ATPase_AAA_CS"/>
</dbReference>
<dbReference type="InterPro" id="IPR027417">
    <property type="entry name" value="P-loop_NTPase"/>
</dbReference>
<evidence type="ECO:0000256" key="13">
    <source>
        <dbReference type="ARBA" id="ARBA00023136"/>
    </source>
</evidence>
<gene>
    <name evidence="18" type="ORF">COU23_02210</name>
</gene>
<comment type="similarity">
    <text evidence="15">Belongs to the AAA ATPase family.</text>
</comment>
<feature type="transmembrane region" description="Helical" evidence="16">
    <location>
        <begin position="107"/>
        <end position="131"/>
    </location>
</feature>
<evidence type="ECO:0000256" key="11">
    <source>
        <dbReference type="ARBA" id="ARBA00022989"/>
    </source>
</evidence>
<dbReference type="InterPro" id="IPR000642">
    <property type="entry name" value="Peptidase_M41"/>
</dbReference>
<evidence type="ECO:0000256" key="2">
    <source>
        <dbReference type="ARBA" id="ARBA00004370"/>
    </source>
</evidence>
<evidence type="ECO:0000259" key="17">
    <source>
        <dbReference type="SMART" id="SM00382"/>
    </source>
</evidence>
<dbReference type="SUPFAM" id="SSF52540">
    <property type="entry name" value="P-loop containing nucleoside triphosphate hydrolases"/>
    <property type="match status" value="1"/>
</dbReference>
<comment type="similarity">
    <text evidence="3">In the C-terminal section; belongs to the peptidase M41 family.</text>
</comment>
<dbReference type="GO" id="GO:0005886">
    <property type="term" value="C:plasma membrane"/>
    <property type="evidence" value="ECO:0007669"/>
    <property type="project" value="TreeGrafter"/>
</dbReference>
<keyword evidence="7 15" id="KW-0547">Nucleotide-binding</keyword>
<sequence length="553" mass="61090">MKTLFKNIIIIVFVSIFVAAFLSLSKNSSAPKTQVVGVGEVIAKINNEEVKSIVVNGDDLQVELNNGEKIKTTKEPAESLSTLLKNYNVPTEKIEKVAVSIKEESSWAYWLNSVLPFILPFIFIFGFIFLLSRQAQNMSNRAMSFGQTETRDSNGKKNEKKEKIIFKDVAGNKEAKEELQEVVEFLRNSKKFSELGAKIPKGVLLVGPPGTGKTLMAKAVSGEAGVPFFHVSGSEFVEMFVGVGASRVRSLFQKAKKNAPCIVFIDELDAIGRQRGGGMSGSHDEREQTLNQILVEMDGFETNSGVIVLAATNRPDILDVALLRPGRFDRRVVLTLPDIAERLEILKIHAANKPLSKEVELKRVADRTPGFSGADLANLMNEAAILTARKNHKKISLNDIFESIEKVMLGPKRKSHSLIEHEKLVTAYHEAGHAFVAHKSPKSDPVQKVSIISRGGAGGYTLKTPETDRHMHTKSEFMAELAVLLAGHAAEKNTFGEVTTGAQSDLRRATRLARSMVVEYGMSEKMGPRTFGEREELIYLGREFGEQKDYSEK</sequence>
<dbReference type="Gene3D" id="1.10.8.60">
    <property type="match status" value="1"/>
</dbReference>
<dbReference type="GO" id="GO:0030163">
    <property type="term" value="P:protein catabolic process"/>
    <property type="evidence" value="ECO:0007669"/>
    <property type="project" value="TreeGrafter"/>
</dbReference>
<feature type="non-terminal residue" evidence="18">
    <location>
        <position position="553"/>
    </location>
</feature>
<name>A0A2M6WAH7_9BACT</name>
<dbReference type="SUPFAM" id="SSF140990">
    <property type="entry name" value="FtsH protease domain-like"/>
    <property type="match status" value="1"/>
</dbReference>
<evidence type="ECO:0000256" key="9">
    <source>
        <dbReference type="ARBA" id="ARBA00022833"/>
    </source>
</evidence>
<dbReference type="InterPro" id="IPR003593">
    <property type="entry name" value="AAA+_ATPase"/>
</dbReference>
<dbReference type="Pfam" id="PF17862">
    <property type="entry name" value="AAA_lid_3"/>
    <property type="match status" value="1"/>
</dbReference>
<dbReference type="GO" id="GO:0005524">
    <property type="term" value="F:ATP binding"/>
    <property type="evidence" value="ECO:0007669"/>
    <property type="project" value="UniProtKB-KW"/>
</dbReference>
<keyword evidence="4" id="KW-0645">Protease</keyword>
<dbReference type="PANTHER" id="PTHR23076">
    <property type="entry name" value="METALLOPROTEASE M41 FTSH"/>
    <property type="match status" value="1"/>
</dbReference>
<comment type="cofactor">
    <cofactor evidence="1">
        <name>Zn(2+)</name>
        <dbReference type="ChEBI" id="CHEBI:29105"/>
    </cofactor>
</comment>
<reference evidence="19" key="1">
    <citation type="submission" date="2017-09" db="EMBL/GenBank/DDBJ databases">
        <title>Depth-based differentiation of microbial function through sediment-hosted aquifers and enrichment of novel symbionts in the deep terrestrial subsurface.</title>
        <authorList>
            <person name="Probst A.J."/>
            <person name="Ladd B."/>
            <person name="Jarett J.K."/>
            <person name="Geller-Mcgrath D.E."/>
            <person name="Sieber C.M.K."/>
            <person name="Emerson J.B."/>
            <person name="Anantharaman K."/>
            <person name="Thomas B.C."/>
            <person name="Malmstrom R."/>
            <person name="Stieglmeier M."/>
            <person name="Klingl A."/>
            <person name="Woyke T."/>
            <person name="Ryan C.M."/>
            <person name="Banfield J.F."/>
        </authorList>
    </citation>
    <scope>NUCLEOTIDE SEQUENCE [LARGE SCALE GENOMIC DNA]</scope>
</reference>
<dbReference type="Gene3D" id="1.20.58.760">
    <property type="entry name" value="Peptidase M41"/>
    <property type="match status" value="1"/>
</dbReference>
<dbReference type="NCBIfam" id="TIGR01241">
    <property type="entry name" value="FtsH_fam"/>
    <property type="match status" value="1"/>
</dbReference>
<dbReference type="Pfam" id="PF01434">
    <property type="entry name" value="Peptidase_M41"/>
    <property type="match status" value="1"/>
</dbReference>
<keyword evidence="18" id="KW-0132">Cell division</keyword>
<keyword evidence="11 16" id="KW-1133">Transmembrane helix</keyword>
<feature type="domain" description="AAA+ ATPase" evidence="17">
    <location>
        <begin position="199"/>
        <end position="338"/>
    </location>
</feature>
<dbReference type="InterPro" id="IPR003959">
    <property type="entry name" value="ATPase_AAA_core"/>
</dbReference>
<dbReference type="InterPro" id="IPR005936">
    <property type="entry name" value="FtsH"/>
</dbReference>
<dbReference type="Gene3D" id="3.40.50.300">
    <property type="entry name" value="P-loop containing nucleotide triphosphate hydrolases"/>
    <property type="match status" value="1"/>
</dbReference>
<dbReference type="GO" id="GO:0051301">
    <property type="term" value="P:cell division"/>
    <property type="evidence" value="ECO:0007669"/>
    <property type="project" value="UniProtKB-KW"/>
</dbReference>